<dbReference type="InterPro" id="IPR013097">
    <property type="entry name" value="Dabb"/>
</dbReference>
<sequence>MQMKNVFIHHVYFWLKNADSSEDLADLVAGLEKLTACTTIQQYHIGKPAATSRDVIDGSYAVSWCLFFANKVDQDAYQTDAMHLHFIDTCQHLWNKVVVYDSVDV</sequence>
<dbReference type="EMBL" id="JBHSDC010000003">
    <property type="protein sequence ID" value="MFC4231298.1"/>
    <property type="molecule type" value="Genomic_DNA"/>
</dbReference>
<keyword evidence="3" id="KW-1185">Reference proteome</keyword>
<dbReference type="RefSeq" id="WP_379012691.1">
    <property type="nucleotide sequence ID" value="NZ_JBHSDC010000003.1"/>
</dbReference>
<dbReference type="SUPFAM" id="SSF54909">
    <property type="entry name" value="Dimeric alpha+beta barrel"/>
    <property type="match status" value="1"/>
</dbReference>
<evidence type="ECO:0000259" key="1">
    <source>
        <dbReference type="PROSITE" id="PS51502"/>
    </source>
</evidence>
<protein>
    <submittedName>
        <fullName evidence="2">Dabb family protein</fullName>
    </submittedName>
</protein>
<dbReference type="InterPro" id="IPR011008">
    <property type="entry name" value="Dimeric_a/b-barrel"/>
</dbReference>
<reference evidence="3" key="1">
    <citation type="journal article" date="2019" name="Int. J. Syst. Evol. Microbiol.">
        <title>The Global Catalogue of Microorganisms (GCM) 10K type strain sequencing project: providing services to taxonomists for standard genome sequencing and annotation.</title>
        <authorList>
            <consortium name="The Broad Institute Genomics Platform"/>
            <consortium name="The Broad Institute Genome Sequencing Center for Infectious Disease"/>
            <person name="Wu L."/>
            <person name="Ma J."/>
        </authorList>
    </citation>
    <scope>NUCLEOTIDE SEQUENCE [LARGE SCALE GENOMIC DNA]</scope>
    <source>
        <strain evidence="3">CECT 8010</strain>
    </source>
</reference>
<organism evidence="2 3">
    <name type="scientific">Parasediminibacterium paludis</name>
    <dbReference type="NCBI Taxonomy" id="908966"/>
    <lineage>
        <taxon>Bacteria</taxon>
        <taxon>Pseudomonadati</taxon>
        <taxon>Bacteroidota</taxon>
        <taxon>Chitinophagia</taxon>
        <taxon>Chitinophagales</taxon>
        <taxon>Chitinophagaceae</taxon>
        <taxon>Parasediminibacterium</taxon>
    </lineage>
</organism>
<evidence type="ECO:0000313" key="2">
    <source>
        <dbReference type="EMBL" id="MFC4231298.1"/>
    </source>
</evidence>
<dbReference type="Gene3D" id="3.30.70.100">
    <property type="match status" value="1"/>
</dbReference>
<proteinExistence type="predicted"/>
<evidence type="ECO:0000313" key="3">
    <source>
        <dbReference type="Proteomes" id="UP001595906"/>
    </source>
</evidence>
<name>A0ABV8PT53_9BACT</name>
<dbReference type="SMART" id="SM00886">
    <property type="entry name" value="Dabb"/>
    <property type="match status" value="1"/>
</dbReference>
<feature type="domain" description="Stress-response A/B barrel" evidence="1">
    <location>
        <begin position="7"/>
        <end position="102"/>
    </location>
</feature>
<dbReference type="PROSITE" id="PS51502">
    <property type="entry name" value="S_R_A_B_BARREL"/>
    <property type="match status" value="1"/>
</dbReference>
<accession>A0ABV8PT53</accession>
<dbReference type="Pfam" id="PF07876">
    <property type="entry name" value="Dabb"/>
    <property type="match status" value="1"/>
</dbReference>
<comment type="caution">
    <text evidence="2">The sequence shown here is derived from an EMBL/GenBank/DDBJ whole genome shotgun (WGS) entry which is preliminary data.</text>
</comment>
<dbReference type="Proteomes" id="UP001595906">
    <property type="component" value="Unassembled WGS sequence"/>
</dbReference>
<gene>
    <name evidence="2" type="ORF">ACFOW1_05310</name>
</gene>